<organism evidence="1 2">
    <name type="scientific">Pseudogymnoascus verrucosus</name>
    <dbReference type="NCBI Taxonomy" id="342668"/>
    <lineage>
        <taxon>Eukaryota</taxon>
        <taxon>Fungi</taxon>
        <taxon>Dikarya</taxon>
        <taxon>Ascomycota</taxon>
        <taxon>Pezizomycotina</taxon>
        <taxon>Leotiomycetes</taxon>
        <taxon>Thelebolales</taxon>
        <taxon>Thelebolaceae</taxon>
        <taxon>Pseudogymnoascus</taxon>
    </lineage>
</organism>
<dbReference type="RefSeq" id="XP_018135143.1">
    <property type="nucleotide sequence ID" value="XM_018269940.2"/>
</dbReference>
<dbReference type="SUPFAM" id="SSF55961">
    <property type="entry name" value="Bet v1-like"/>
    <property type="match status" value="1"/>
</dbReference>
<reference evidence="1 2" key="1">
    <citation type="submission" date="2016-03" db="EMBL/GenBank/DDBJ databases">
        <title>Comparative genomics of Pseudogymnoascus destructans, the fungus causing white-nose syndrome of bats.</title>
        <authorList>
            <person name="Palmer J.M."/>
            <person name="Drees K.P."/>
            <person name="Foster J.T."/>
            <person name="Lindner D.L."/>
        </authorList>
    </citation>
    <scope>NUCLEOTIDE SEQUENCE [LARGE SCALE GENOMIC DNA]</scope>
    <source>
        <strain evidence="1 2">UAMH 10579</strain>
    </source>
</reference>
<reference evidence="2" key="2">
    <citation type="journal article" date="2018" name="Nat. Commun.">
        <title>Extreme sensitivity to ultraviolet light in the fungal pathogen causing white-nose syndrome of bats.</title>
        <authorList>
            <person name="Palmer J.M."/>
            <person name="Drees K.P."/>
            <person name="Foster J.T."/>
            <person name="Lindner D.L."/>
        </authorList>
    </citation>
    <scope>NUCLEOTIDE SEQUENCE [LARGE SCALE GENOMIC DNA]</scope>
    <source>
        <strain evidence="2">UAMH 10579</strain>
    </source>
</reference>
<dbReference type="OrthoDB" id="509124at2759"/>
<dbReference type="InterPro" id="IPR023393">
    <property type="entry name" value="START-like_dom_sf"/>
</dbReference>
<dbReference type="EMBL" id="KV460206">
    <property type="protein sequence ID" value="OBU01411.1"/>
    <property type="molecule type" value="Genomic_DNA"/>
</dbReference>
<accession>A0A2P2SX52</accession>
<gene>
    <name evidence="1" type="ORF">VE01_00409</name>
</gene>
<evidence type="ECO:0008006" key="3">
    <source>
        <dbReference type="Google" id="ProtNLM"/>
    </source>
</evidence>
<dbReference type="Proteomes" id="UP000091956">
    <property type="component" value="Unassembled WGS sequence"/>
</dbReference>
<proteinExistence type="predicted"/>
<keyword evidence="2" id="KW-1185">Reference proteome</keyword>
<evidence type="ECO:0000313" key="1">
    <source>
        <dbReference type="EMBL" id="OBU01411.1"/>
    </source>
</evidence>
<sequence>MSFKAGFARPLLPALPEGKTSVLVRAPVPTPTFLDESTLSFTVHARIHIAAPPIVVLRALLDTGSWPRWNSFIPAAAIHHSGTPVSALPESSEILGVGAEFTMFVNMSGKSEEERGPVEKLRKSNECLSLVEELVPEREQGRKGWRLAWGADGQFMLKADRVQEIVETEGGCEYVTWESFGGMMAPVVRIAVGGQLIDRFADQARDLKEWCEGDRGDDE</sequence>
<dbReference type="AlphaFoldDB" id="A0A2P2SX52"/>
<dbReference type="GeneID" id="28833795"/>
<protein>
    <recommendedName>
        <fullName evidence="3">Coenzyme Q-binding protein COQ10 START domain-containing protein</fullName>
    </recommendedName>
</protein>
<name>A0A2P2SX52_9PEZI</name>
<evidence type="ECO:0000313" key="2">
    <source>
        <dbReference type="Proteomes" id="UP000091956"/>
    </source>
</evidence>
<dbReference type="CDD" id="cd07822">
    <property type="entry name" value="SRPBCC_4"/>
    <property type="match status" value="1"/>
</dbReference>
<dbReference type="Gene3D" id="3.30.530.20">
    <property type="match status" value="1"/>
</dbReference>